<evidence type="ECO:0000313" key="11">
    <source>
        <dbReference type="Proteomes" id="UP000288716"/>
    </source>
</evidence>
<dbReference type="GO" id="GO:0071949">
    <property type="term" value="F:FAD binding"/>
    <property type="evidence" value="ECO:0007669"/>
    <property type="project" value="InterPro"/>
</dbReference>
<dbReference type="Gene3D" id="3.40.462.20">
    <property type="match status" value="1"/>
</dbReference>
<feature type="transmembrane region" description="Helical" evidence="8">
    <location>
        <begin position="24"/>
        <end position="48"/>
    </location>
</feature>
<keyword evidence="8" id="KW-0812">Transmembrane</keyword>
<keyword evidence="6" id="KW-0560">Oxidoreductase</keyword>
<evidence type="ECO:0000256" key="3">
    <source>
        <dbReference type="ARBA" id="ARBA00005466"/>
    </source>
</evidence>
<dbReference type="PANTHER" id="PTHR42973:SF39">
    <property type="entry name" value="FAD-BINDING PCMH-TYPE DOMAIN-CONTAINING PROTEIN"/>
    <property type="match status" value="1"/>
</dbReference>
<evidence type="ECO:0000256" key="8">
    <source>
        <dbReference type="SAM" id="Phobius"/>
    </source>
</evidence>
<dbReference type="GO" id="GO:0016491">
    <property type="term" value="F:oxidoreductase activity"/>
    <property type="evidence" value="ECO:0007669"/>
    <property type="project" value="UniProtKB-KW"/>
</dbReference>
<dbReference type="InterPro" id="IPR016166">
    <property type="entry name" value="FAD-bd_PCMH"/>
</dbReference>
<organism evidence="10 11">
    <name type="scientific">Leptotrombidium deliense</name>
    <dbReference type="NCBI Taxonomy" id="299467"/>
    <lineage>
        <taxon>Eukaryota</taxon>
        <taxon>Metazoa</taxon>
        <taxon>Ecdysozoa</taxon>
        <taxon>Arthropoda</taxon>
        <taxon>Chelicerata</taxon>
        <taxon>Arachnida</taxon>
        <taxon>Acari</taxon>
        <taxon>Acariformes</taxon>
        <taxon>Trombidiformes</taxon>
        <taxon>Prostigmata</taxon>
        <taxon>Anystina</taxon>
        <taxon>Parasitengona</taxon>
        <taxon>Trombiculoidea</taxon>
        <taxon>Trombiculidae</taxon>
        <taxon>Leptotrombidium</taxon>
    </lineage>
</organism>
<protein>
    <submittedName>
        <fullName evidence="10">FAD-binding dehydrogenase-like protein</fullName>
    </submittedName>
</protein>
<dbReference type="Proteomes" id="UP000288716">
    <property type="component" value="Unassembled WGS sequence"/>
</dbReference>
<gene>
    <name evidence="10" type="ORF">B4U80_12220</name>
</gene>
<dbReference type="VEuPathDB" id="VectorBase:LDEU012265"/>
<evidence type="ECO:0000256" key="7">
    <source>
        <dbReference type="ARBA" id="ARBA00023140"/>
    </source>
</evidence>
<keyword evidence="8" id="KW-1133">Transmembrane helix</keyword>
<accession>A0A443RX80</accession>
<proteinExistence type="inferred from homology"/>
<sequence length="358" mass="40995">MTACVGPGNSVMSLSEKLWNAGKFGFVVGTCSSIGISGFTLGGGYGVISRKYGLAIDRVKSFEIVTAESKVKKVSEKRNAELFWALRGAGSGNFGVVTEICVKLFDASNQYIWIIKEYKGNVLHELLEKWQNWVTSNPPISITAIFVKESFTAGEFTITFVIAEQNITEGEKQVNLILNTFPNITKSNINYGSYMDLLQATKYGNSSDSGQYYFRSKGFYVSKVLNGTEIELFVNAIRNHSYVTFVFDMYGGEIEKPRRNVTAFVHRTALYNAQFHFHVIKNESIENTRIVGKMYEQKLKQLIIELDFMNTGEHYQNYEDYDLQNWFEQYFKENEKRLMKIKRQVDPTNFFHRKQSIS</sequence>
<dbReference type="STRING" id="299467.A0A443RX80"/>
<dbReference type="Gene3D" id="3.30.465.10">
    <property type="match status" value="1"/>
</dbReference>
<keyword evidence="7" id="KW-0576">Peroxisome</keyword>
<dbReference type="AlphaFoldDB" id="A0A443RX80"/>
<keyword evidence="11" id="KW-1185">Reference proteome</keyword>
<comment type="similarity">
    <text evidence="3">Belongs to the oxygen-dependent FAD-linked oxidoreductase family.</text>
</comment>
<dbReference type="InterPro" id="IPR036318">
    <property type="entry name" value="FAD-bd_PCMH-like_sf"/>
</dbReference>
<keyword evidence="5" id="KW-0274">FAD</keyword>
<comment type="subcellular location">
    <subcellularLocation>
        <location evidence="2">Peroxisome</location>
    </subcellularLocation>
</comment>
<dbReference type="Pfam" id="PF08031">
    <property type="entry name" value="BBE"/>
    <property type="match status" value="1"/>
</dbReference>
<comment type="cofactor">
    <cofactor evidence="1">
        <name>FAD</name>
        <dbReference type="ChEBI" id="CHEBI:57692"/>
    </cofactor>
</comment>
<reference evidence="10 11" key="1">
    <citation type="journal article" date="2018" name="Gigascience">
        <title>Genomes of trombidid mites reveal novel predicted allergens and laterally-transferred genes associated with secondary metabolism.</title>
        <authorList>
            <person name="Dong X."/>
            <person name="Chaisiri K."/>
            <person name="Xia D."/>
            <person name="Armstrong S.D."/>
            <person name="Fang Y."/>
            <person name="Donnelly M.J."/>
            <person name="Kadowaki T."/>
            <person name="McGarry J.W."/>
            <person name="Darby A.C."/>
            <person name="Makepeace B.L."/>
        </authorList>
    </citation>
    <scope>NUCLEOTIDE SEQUENCE [LARGE SCALE GENOMIC DNA]</scope>
    <source>
        <strain evidence="10">UoL-UT</strain>
    </source>
</reference>
<keyword evidence="4" id="KW-0285">Flavoprotein</keyword>
<dbReference type="GO" id="GO:0005777">
    <property type="term" value="C:peroxisome"/>
    <property type="evidence" value="ECO:0007669"/>
    <property type="project" value="UniProtKB-SubCell"/>
</dbReference>
<dbReference type="InterPro" id="IPR012951">
    <property type="entry name" value="BBE"/>
</dbReference>
<dbReference type="OrthoDB" id="415825at2759"/>
<evidence type="ECO:0000313" key="10">
    <source>
        <dbReference type="EMBL" id="RWS19775.1"/>
    </source>
</evidence>
<dbReference type="Pfam" id="PF01565">
    <property type="entry name" value="FAD_binding_4"/>
    <property type="match status" value="1"/>
</dbReference>
<evidence type="ECO:0000256" key="5">
    <source>
        <dbReference type="ARBA" id="ARBA00022827"/>
    </source>
</evidence>
<dbReference type="PROSITE" id="PS51387">
    <property type="entry name" value="FAD_PCMH"/>
    <property type="match status" value="1"/>
</dbReference>
<name>A0A443RX80_9ACAR</name>
<evidence type="ECO:0000259" key="9">
    <source>
        <dbReference type="PROSITE" id="PS51387"/>
    </source>
</evidence>
<comment type="caution">
    <text evidence="10">The sequence shown here is derived from an EMBL/GenBank/DDBJ whole genome shotgun (WGS) entry which is preliminary data.</text>
</comment>
<evidence type="ECO:0000256" key="4">
    <source>
        <dbReference type="ARBA" id="ARBA00022630"/>
    </source>
</evidence>
<evidence type="ECO:0000256" key="1">
    <source>
        <dbReference type="ARBA" id="ARBA00001974"/>
    </source>
</evidence>
<evidence type="ECO:0000256" key="2">
    <source>
        <dbReference type="ARBA" id="ARBA00004275"/>
    </source>
</evidence>
<feature type="domain" description="FAD-binding PCMH-type" evidence="9">
    <location>
        <begin position="1"/>
        <end position="107"/>
    </location>
</feature>
<dbReference type="SUPFAM" id="SSF56176">
    <property type="entry name" value="FAD-binding/transporter-associated domain-like"/>
    <property type="match status" value="1"/>
</dbReference>
<dbReference type="InterPro" id="IPR016169">
    <property type="entry name" value="FAD-bd_PCMH_sub2"/>
</dbReference>
<evidence type="ECO:0000256" key="6">
    <source>
        <dbReference type="ARBA" id="ARBA00023002"/>
    </source>
</evidence>
<keyword evidence="8" id="KW-0472">Membrane</keyword>
<dbReference type="EMBL" id="NCKV01022792">
    <property type="protein sequence ID" value="RWS19775.1"/>
    <property type="molecule type" value="Genomic_DNA"/>
</dbReference>
<dbReference type="PANTHER" id="PTHR42973">
    <property type="entry name" value="BINDING OXIDOREDUCTASE, PUTATIVE (AFU_ORTHOLOGUE AFUA_1G17690)-RELATED"/>
    <property type="match status" value="1"/>
</dbReference>
<dbReference type="InterPro" id="IPR050416">
    <property type="entry name" value="FAD-linked_Oxidoreductase"/>
</dbReference>
<dbReference type="InterPro" id="IPR006094">
    <property type="entry name" value="Oxid_FAD_bind_N"/>
</dbReference>